<reference evidence="4 5" key="1">
    <citation type="submission" date="2018-03" db="EMBL/GenBank/DDBJ databases">
        <title>Genomic Encyclopedia of Archaeal and Bacterial Type Strains, Phase II (KMG-II): from individual species to whole genera.</title>
        <authorList>
            <person name="Goeker M."/>
        </authorList>
    </citation>
    <scope>NUCLEOTIDE SEQUENCE [LARGE SCALE GENOMIC DNA]</scope>
    <source>
        <strain evidence="4 5">DSM 44889</strain>
    </source>
</reference>
<proteinExistence type="predicted"/>
<comment type="caution">
    <text evidence="4">The sequence shown here is derived from an EMBL/GenBank/DDBJ whole genome shotgun (WGS) entry which is preliminary data.</text>
</comment>
<gene>
    <name evidence="4" type="ORF">BXY45_13822</name>
</gene>
<dbReference type="Proteomes" id="UP000245469">
    <property type="component" value="Unassembled WGS sequence"/>
</dbReference>
<evidence type="ECO:0000313" key="4">
    <source>
        <dbReference type="EMBL" id="PWJ47374.1"/>
    </source>
</evidence>
<name>A0A315ZRP0_9ACTN</name>
<evidence type="ECO:0000256" key="1">
    <source>
        <dbReference type="ARBA" id="ARBA00023125"/>
    </source>
</evidence>
<keyword evidence="1 2" id="KW-0238">DNA-binding</keyword>
<dbReference type="OrthoDB" id="956698at2"/>
<organism evidence="4 5">
    <name type="scientific">Quadrisphaera granulorum</name>
    <dbReference type="NCBI Taxonomy" id="317664"/>
    <lineage>
        <taxon>Bacteria</taxon>
        <taxon>Bacillati</taxon>
        <taxon>Actinomycetota</taxon>
        <taxon>Actinomycetes</taxon>
        <taxon>Kineosporiales</taxon>
        <taxon>Kineosporiaceae</taxon>
        <taxon>Quadrisphaera</taxon>
    </lineage>
</organism>
<protein>
    <submittedName>
        <fullName evidence="4">TetR family transcriptional regulator</fullName>
    </submittedName>
</protein>
<evidence type="ECO:0000259" key="3">
    <source>
        <dbReference type="PROSITE" id="PS50977"/>
    </source>
</evidence>
<accession>A0A315ZRP0</accession>
<evidence type="ECO:0000256" key="2">
    <source>
        <dbReference type="PROSITE-ProRule" id="PRU00335"/>
    </source>
</evidence>
<dbReference type="AlphaFoldDB" id="A0A315ZRP0"/>
<sequence>MSTPAGAAAATELTPVLTRTQLAVLTAYVALIEELGTDDVPFRLIARRSGVAERTVYRTYPTRTQLLVATAAWVEATAFAREATESVFDVPLTVRETMRAYSERPELAHVAAETPLRAVSDAAAGDEALPAETTHVPRLVREELGTADDERQRHLTAALTHLDSPATWVVLRQELQMEPRDIADAAAWAAEVVLRPSPREGGER</sequence>
<dbReference type="InterPro" id="IPR009057">
    <property type="entry name" value="Homeodomain-like_sf"/>
</dbReference>
<feature type="DNA-binding region" description="H-T-H motif" evidence="2">
    <location>
        <begin position="41"/>
        <end position="60"/>
    </location>
</feature>
<dbReference type="RefSeq" id="WP_109776424.1">
    <property type="nucleotide sequence ID" value="NZ_QGDQ01000038.1"/>
</dbReference>
<dbReference type="Pfam" id="PF00440">
    <property type="entry name" value="TetR_N"/>
    <property type="match status" value="1"/>
</dbReference>
<dbReference type="SUPFAM" id="SSF46689">
    <property type="entry name" value="Homeodomain-like"/>
    <property type="match status" value="1"/>
</dbReference>
<dbReference type="EMBL" id="QGDQ01000038">
    <property type="protein sequence ID" value="PWJ47374.1"/>
    <property type="molecule type" value="Genomic_DNA"/>
</dbReference>
<evidence type="ECO:0000313" key="5">
    <source>
        <dbReference type="Proteomes" id="UP000245469"/>
    </source>
</evidence>
<dbReference type="Gene3D" id="1.10.357.10">
    <property type="entry name" value="Tetracycline Repressor, domain 2"/>
    <property type="match status" value="1"/>
</dbReference>
<dbReference type="GO" id="GO:0003677">
    <property type="term" value="F:DNA binding"/>
    <property type="evidence" value="ECO:0007669"/>
    <property type="project" value="UniProtKB-UniRule"/>
</dbReference>
<keyword evidence="5" id="KW-1185">Reference proteome</keyword>
<feature type="domain" description="HTH tetR-type" evidence="3">
    <location>
        <begin position="18"/>
        <end position="78"/>
    </location>
</feature>
<dbReference type="InterPro" id="IPR001647">
    <property type="entry name" value="HTH_TetR"/>
</dbReference>
<dbReference type="PROSITE" id="PS50977">
    <property type="entry name" value="HTH_TETR_2"/>
    <property type="match status" value="1"/>
</dbReference>